<feature type="domain" description="Glucose/Sorbosone dehydrogenase" evidence="1">
    <location>
        <begin position="2"/>
        <end position="64"/>
    </location>
</feature>
<sequence length="73" mass="8068">KGEIHVYDPNTKKVTLAGALDVFGNKGGGDELVKVEEGLLGIELDPDFASNGWVYLHYTPHAKIDRDKRMATR</sequence>
<gene>
    <name evidence="2" type="ORF">G3M58_97465</name>
</gene>
<dbReference type="InterPro" id="IPR011042">
    <property type="entry name" value="6-blade_b-propeller_TolB-like"/>
</dbReference>
<comment type="caution">
    <text evidence="2">The sequence shown here is derived from an EMBL/GenBank/DDBJ whole genome shotgun (WGS) entry which is preliminary data.</text>
</comment>
<dbReference type="AlphaFoldDB" id="A0A6G3Y191"/>
<protein>
    <submittedName>
        <fullName evidence="2">PQQ-dependent sugar dehydrogenase</fullName>
    </submittedName>
</protein>
<dbReference type="EMBL" id="JAAGMN010010627">
    <property type="protein sequence ID" value="NEE23839.1"/>
    <property type="molecule type" value="Genomic_DNA"/>
</dbReference>
<evidence type="ECO:0000259" key="1">
    <source>
        <dbReference type="Pfam" id="PF07995"/>
    </source>
</evidence>
<feature type="non-terminal residue" evidence="2">
    <location>
        <position position="1"/>
    </location>
</feature>
<name>A0A6G3Y191_9ACTN</name>
<feature type="non-terminal residue" evidence="2">
    <location>
        <position position="73"/>
    </location>
</feature>
<reference evidence="2" key="1">
    <citation type="submission" date="2020-01" db="EMBL/GenBank/DDBJ databases">
        <title>Insect and environment-associated Actinomycetes.</title>
        <authorList>
            <person name="Currrie C."/>
            <person name="Chevrette M."/>
            <person name="Carlson C."/>
            <person name="Stubbendieck R."/>
            <person name="Wendt-Pienkowski E."/>
        </authorList>
    </citation>
    <scope>NUCLEOTIDE SEQUENCE</scope>
    <source>
        <strain evidence="2">SID7499</strain>
    </source>
</reference>
<accession>A0A6G3Y191</accession>
<dbReference type="InterPro" id="IPR012938">
    <property type="entry name" value="Glc/Sorbosone_DH"/>
</dbReference>
<evidence type="ECO:0000313" key="2">
    <source>
        <dbReference type="EMBL" id="NEE23839.1"/>
    </source>
</evidence>
<organism evidence="2">
    <name type="scientific">Streptomyces sp. SID7499</name>
    <dbReference type="NCBI Taxonomy" id="2706086"/>
    <lineage>
        <taxon>Bacteria</taxon>
        <taxon>Bacillati</taxon>
        <taxon>Actinomycetota</taxon>
        <taxon>Actinomycetes</taxon>
        <taxon>Kitasatosporales</taxon>
        <taxon>Streptomycetaceae</taxon>
        <taxon>Streptomyces</taxon>
    </lineage>
</organism>
<dbReference type="Pfam" id="PF07995">
    <property type="entry name" value="GSDH"/>
    <property type="match status" value="1"/>
</dbReference>
<proteinExistence type="predicted"/>
<dbReference type="Gene3D" id="2.120.10.30">
    <property type="entry name" value="TolB, C-terminal domain"/>
    <property type="match status" value="1"/>
</dbReference>